<evidence type="ECO:0000256" key="4">
    <source>
        <dbReference type="ARBA" id="ARBA00022833"/>
    </source>
</evidence>
<evidence type="ECO:0000313" key="8">
    <source>
        <dbReference type="EMBL" id="CAG5091747.1"/>
    </source>
</evidence>
<dbReference type="Proteomes" id="UP001158576">
    <property type="component" value="Chromosome PAR"/>
</dbReference>
<evidence type="ECO:0000256" key="6">
    <source>
        <dbReference type="SAM" id="MobiDB-lite"/>
    </source>
</evidence>
<dbReference type="PROSITE" id="PS50157">
    <property type="entry name" value="ZINC_FINGER_C2H2_2"/>
    <property type="match status" value="2"/>
</dbReference>
<proteinExistence type="predicted"/>
<feature type="region of interest" description="Disordered" evidence="6">
    <location>
        <begin position="442"/>
        <end position="474"/>
    </location>
</feature>
<feature type="region of interest" description="Disordered" evidence="6">
    <location>
        <begin position="157"/>
        <end position="242"/>
    </location>
</feature>
<feature type="domain" description="C2H2-type" evidence="7">
    <location>
        <begin position="110"/>
        <end position="137"/>
    </location>
</feature>
<feature type="compositionally biased region" description="Basic and acidic residues" evidence="6">
    <location>
        <begin position="168"/>
        <end position="178"/>
    </location>
</feature>
<evidence type="ECO:0000256" key="3">
    <source>
        <dbReference type="ARBA" id="ARBA00022771"/>
    </source>
</evidence>
<dbReference type="PROSITE" id="PS00028">
    <property type="entry name" value="ZINC_FINGER_C2H2_1"/>
    <property type="match status" value="2"/>
</dbReference>
<sequence>MEESTNNDTFERPEELEKKEKPKDKCPTVGNRKKSRLDSEDSGIVTNACENVAPEKTQYKTTPNMDFVRPKLDHKYSVSFAAWENTGLVPKYYRPYKLIGKSVNPERPVYECNFCQNHLKGHFSIISHARRHIGDYPFKCTEPDCDYFEVSSSGLKNHHIRTGHSGMKKIEGPKREEPPTESTMDVNKQEPDPSATENRKADKHNQLPREKESKIIQPGEHLKRKSPEPYYNGQNSFKPIDLPPSVPRAPAYQTVYVVEQATGMIPEYLKPFKILPVTESEVTYACDCCKYTFRNYEDVIAHTRQHYGDHPYRCTICGFASVSRKTAEIHMIGSGHEKSIYLKKYKNHQEFSNPAVTQSHHTKNKMRPLDHSQRTEQKDKIDCFTPQQQYDQCMPINSEFATGPAWMRNPIYSTSAANSCYYMANGFPYYAPITIPPISSQQTPQSFTLSTSPTNTKKVPISKETTNNMTPENKTMASDGLEIIWKGNVKRKTDQESEFNEVVQKKPCLNSFAPKMQKKEPKLTVSDNQQTDMPDYNFLIMVAEQVEKQNDHQNHNWLFCDMCKSAFYNTDLYKTHFNTSPNCNPSYEY</sequence>
<feature type="region of interest" description="Disordered" evidence="6">
    <location>
        <begin position="1"/>
        <end position="41"/>
    </location>
</feature>
<name>A0ABN7SAN1_OIKDI</name>
<keyword evidence="1" id="KW-0479">Metal-binding</keyword>
<keyword evidence="2" id="KW-0677">Repeat</keyword>
<reference evidence="8 9" key="1">
    <citation type="submission" date="2021-04" db="EMBL/GenBank/DDBJ databases">
        <authorList>
            <person name="Bliznina A."/>
        </authorList>
    </citation>
    <scope>NUCLEOTIDE SEQUENCE [LARGE SCALE GENOMIC DNA]</scope>
</reference>
<feature type="compositionally biased region" description="Basic and acidic residues" evidence="6">
    <location>
        <begin position="9"/>
        <end position="26"/>
    </location>
</feature>
<dbReference type="Gene3D" id="3.30.160.60">
    <property type="entry name" value="Classic Zinc Finger"/>
    <property type="match status" value="2"/>
</dbReference>
<evidence type="ECO:0000256" key="2">
    <source>
        <dbReference type="ARBA" id="ARBA00022737"/>
    </source>
</evidence>
<feature type="compositionally biased region" description="Basic and acidic residues" evidence="6">
    <location>
        <begin position="367"/>
        <end position="377"/>
    </location>
</feature>
<keyword evidence="9" id="KW-1185">Reference proteome</keyword>
<dbReference type="SMART" id="SM00355">
    <property type="entry name" value="ZnF_C2H2"/>
    <property type="match status" value="4"/>
</dbReference>
<feature type="domain" description="C2H2-type" evidence="7">
    <location>
        <begin position="284"/>
        <end position="311"/>
    </location>
</feature>
<dbReference type="InterPro" id="IPR036236">
    <property type="entry name" value="Znf_C2H2_sf"/>
</dbReference>
<dbReference type="InterPro" id="IPR050329">
    <property type="entry name" value="GLI_C2H2-zinc-finger"/>
</dbReference>
<feature type="compositionally biased region" description="Basic and acidic residues" evidence="6">
    <location>
        <begin position="187"/>
        <end position="214"/>
    </location>
</feature>
<keyword evidence="3 5" id="KW-0863">Zinc-finger</keyword>
<dbReference type="SUPFAM" id="SSF57667">
    <property type="entry name" value="beta-beta-alpha zinc fingers"/>
    <property type="match status" value="2"/>
</dbReference>
<dbReference type="PANTHER" id="PTHR19818:SF139">
    <property type="entry name" value="PAIR-RULE PROTEIN ODD-PAIRED"/>
    <property type="match status" value="1"/>
</dbReference>
<organism evidence="8 9">
    <name type="scientific">Oikopleura dioica</name>
    <name type="common">Tunicate</name>
    <dbReference type="NCBI Taxonomy" id="34765"/>
    <lineage>
        <taxon>Eukaryota</taxon>
        <taxon>Metazoa</taxon>
        <taxon>Chordata</taxon>
        <taxon>Tunicata</taxon>
        <taxon>Appendicularia</taxon>
        <taxon>Copelata</taxon>
        <taxon>Oikopleuridae</taxon>
        <taxon>Oikopleura</taxon>
    </lineage>
</organism>
<keyword evidence="4" id="KW-0862">Zinc</keyword>
<dbReference type="PANTHER" id="PTHR19818">
    <property type="entry name" value="ZINC FINGER PROTEIN ZIC AND GLI"/>
    <property type="match status" value="1"/>
</dbReference>
<evidence type="ECO:0000313" key="9">
    <source>
        <dbReference type="Proteomes" id="UP001158576"/>
    </source>
</evidence>
<feature type="region of interest" description="Disordered" evidence="6">
    <location>
        <begin position="353"/>
        <end position="377"/>
    </location>
</feature>
<accession>A0ABN7SAN1</accession>
<dbReference type="InterPro" id="IPR013087">
    <property type="entry name" value="Znf_C2H2_type"/>
</dbReference>
<protein>
    <submittedName>
        <fullName evidence="8">Oidioi.mRNA.OKI2018_I69.PAR.g13225.t1.cds</fullName>
    </submittedName>
</protein>
<gene>
    <name evidence="8" type="ORF">OKIOD_LOCUS4783</name>
</gene>
<dbReference type="EMBL" id="OU015568">
    <property type="protein sequence ID" value="CAG5091747.1"/>
    <property type="molecule type" value="Genomic_DNA"/>
</dbReference>
<evidence type="ECO:0000256" key="1">
    <source>
        <dbReference type="ARBA" id="ARBA00022723"/>
    </source>
</evidence>
<evidence type="ECO:0000259" key="7">
    <source>
        <dbReference type="PROSITE" id="PS50157"/>
    </source>
</evidence>
<evidence type="ECO:0000256" key="5">
    <source>
        <dbReference type="PROSITE-ProRule" id="PRU00042"/>
    </source>
</evidence>